<dbReference type="PROSITE" id="PS51257">
    <property type="entry name" value="PROKAR_LIPOPROTEIN"/>
    <property type="match status" value="1"/>
</dbReference>
<protein>
    <submittedName>
        <fullName evidence="2">Uncharacterized protein</fullName>
    </submittedName>
</protein>
<name>A0A3A6PDK7_9BACL</name>
<dbReference type="RefSeq" id="WP_120111007.1">
    <property type="nucleotide sequence ID" value="NZ_QXQB01000003.1"/>
</dbReference>
<organism evidence="2 3">
    <name type="scientific">Paenibacillus pinisoli</name>
    <dbReference type="NCBI Taxonomy" id="1276110"/>
    <lineage>
        <taxon>Bacteria</taxon>
        <taxon>Bacillati</taxon>
        <taxon>Bacillota</taxon>
        <taxon>Bacilli</taxon>
        <taxon>Bacillales</taxon>
        <taxon>Paenibacillaceae</taxon>
        <taxon>Paenibacillus</taxon>
    </lineage>
</organism>
<feature type="signal peptide" evidence="1">
    <location>
        <begin position="1"/>
        <end position="19"/>
    </location>
</feature>
<dbReference type="AlphaFoldDB" id="A0A3A6PDK7"/>
<dbReference type="OrthoDB" id="2653555at2"/>
<evidence type="ECO:0000256" key="1">
    <source>
        <dbReference type="SAM" id="SignalP"/>
    </source>
</evidence>
<gene>
    <name evidence="2" type="ORF">D3P09_13800</name>
</gene>
<feature type="chain" id="PRO_5039354081" evidence="1">
    <location>
        <begin position="20"/>
        <end position="244"/>
    </location>
</feature>
<comment type="caution">
    <text evidence="2">The sequence shown here is derived from an EMBL/GenBank/DDBJ whole genome shotgun (WGS) entry which is preliminary data.</text>
</comment>
<dbReference type="Proteomes" id="UP000267798">
    <property type="component" value="Unassembled WGS sequence"/>
</dbReference>
<reference evidence="2 3" key="1">
    <citation type="submission" date="2018-09" db="EMBL/GenBank/DDBJ databases">
        <title>Paenibacillus aracenensis nov. sp. isolated from a cave in southern Spain.</title>
        <authorList>
            <person name="Jurado V."/>
            <person name="Gutierrez-Patricio S."/>
            <person name="Gonzalez-Pimentel J.L."/>
            <person name="Miller A.Z."/>
            <person name="Laiz L."/>
            <person name="Saiz-Jimenez C."/>
        </authorList>
    </citation>
    <scope>NUCLEOTIDE SEQUENCE [LARGE SCALE GENOMIC DNA]</scope>
    <source>
        <strain evidence="2 3">JCM 19203</strain>
    </source>
</reference>
<keyword evidence="1" id="KW-0732">Signal</keyword>
<evidence type="ECO:0000313" key="3">
    <source>
        <dbReference type="Proteomes" id="UP000267798"/>
    </source>
</evidence>
<keyword evidence="3" id="KW-1185">Reference proteome</keyword>
<accession>A0A3A6PDK7</accession>
<dbReference type="EMBL" id="QXQB01000003">
    <property type="protein sequence ID" value="RJX38625.1"/>
    <property type="molecule type" value="Genomic_DNA"/>
</dbReference>
<proteinExistence type="predicted"/>
<evidence type="ECO:0000313" key="2">
    <source>
        <dbReference type="EMBL" id="RJX38625.1"/>
    </source>
</evidence>
<sequence>MIKRMAFILLTVAVLTVMSGCNYEQLVQQSDYDYGSRKPGDPKMIGAKAYGSMTGNAHQHDNAFFEYSSILSNKVSSLNGVASSIVMLTDKNAYVALMLDWTAVGTKGSSGTEEQNNTGANTGVYNFDNGSPYGNGRVLVSPYNSYFSVNDHNELSPELKQTAAKLVRNYVPSVQEVHISANMEFVNYFNEYAKEAWGGRSLTPWIDSFNTVVKYHFAGGKVMPEPITNPGQQQFLPDSNQVRR</sequence>